<sequence>MSGKAGSFGGLRPLPTLAALLATTAAVAPAHAQEAGAGARAEAAAPLQLPGPGEVAAPEDRAGIPSLRLPRTDSASERDRAAEAVAPRAATRVRGVTVAQRARPDFDPVGVRLGGMVLLPEVAARAAYDGNVFGQPNGVNDVFGTVRAAATLRSEWSRHQAVIDGFVARREYATFGTESATTYRLNARSRLDIDGETSATTEVSRERVLLLRNTLTEVLPTRRPVRYDLTAASFGLRRDLGRFRANAIGYVARYDFVDAERPDGSPLSQRFRSYDLYRGSVQLGYASGAGPVLYVQGIVDLRRYNVPAPPIDRDSDGYEVLAGITSDITPLLRGRLAVGYVHADFKDPTVESRGAFGFDVDLDYLVTELTTVRLSARRYLQNIALAASPGGLNTDAALGADHELLRNLIVSGNLLYGRTSVIRTGGQGTRLGAEARARLFINRRLRVDGDVAYFRGSGSGVVDRGGGFNEVRGSAGISFVL</sequence>
<dbReference type="AlphaFoldDB" id="A0A2A2SAR3"/>
<dbReference type="InterPro" id="IPR018759">
    <property type="entry name" value="BBP2_2"/>
</dbReference>
<proteinExistence type="predicted"/>
<reference evidence="4" key="1">
    <citation type="submission" date="2017-09" db="EMBL/GenBank/DDBJ databases">
        <authorList>
            <person name="Feng G."/>
            <person name="Zhu H."/>
        </authorList>
    </citation>
    <scope>NUCLEOTIDE SEQUENCE [LARGE SCALE GENOMIC DNA]</scope>
    <source>
        <strain evidence="4">1PNM-20</strain>
    </source>
</reference>
<evidence type="ECO:0008006" key="5">
    <source>
        <dbReference type="Google" id="ProtNLM"/>
    </source>
</evidence>
<dbReference type="Pfam" id="PF10082">
    <property type="entry name" value="BBP2_2"/>
    <property type="match status" value="1"/>
</dbReference>
<comment type="caution">
    <text evidence="3">The sequence shown here is derived from an EMBL/GenBank/DDBJ whole genome shotgun (WGS) entry which is preliminary data.</text>
</comment>
<evidence type="ECO:0000256" key="1">
    <source>
        <dbReference type="SAM" id="MobiDB-lite"/>
    </source>
</evidence>
<gene>
    <name evidence="3" type="ORF">CKY28_17875</name>
</gene>
<dbReference type="OrthoDB" id="7398962at2"/>
<dbReference type="EMBL" id="NSLI01000008">
    <property type="protein sequence ID" value="PAX06348.1"/>
    <property type="molecule type" value="Genomic_DNA"/>
</dbReference>
<feature type="compositionally biased region" description="Low complexity" evidence="1">
    <location>
        <begin position="31"/>
        <end position="50"/>
    </location>
</feature>
<evidence type="ECO:0000313" key="3">
    <source>
        <dbReference type="EMBL" id="PAX06348.1"/>
    </source>
</evidence>
<dbReference type="RefSeq" id="WP_095999754.1">
    <property type="nucleotide sequence ID" value="NZ_NSLI01000008.1"/>
</dbReference>
<keyword evidence="4" id="KW-1185">Reference proteome</keyword>
<dbReference type="Proteomes" id="UP000218151">
    <property type="component" value="Unassembled WGS sequence"/>
</dbReference>
<feature type="compositionally biased region" description="Basic and acidic residues" evidence="1">
    <location>
        <begin position="70"/>
        <end position="82"/>
    </location>
</feature>
<accession>A0A2A2SAR3</accession>
<organism evidence="3 4">
    <name type="scientific">Sphingomonas lenta</name>
    <dbReference type="NCBI Taxonomy" id="1141887"/>
    <lineage>
        <taxon>Bacteria</taxon>
        <taxon>Pseudomonadati</taxon>
        <taxon>Pseudomonadota</taxon>
        <taxon>Alphaproteobacteria</taxon>
        <taxon>Sphingomonadales</taxon>
        <taxon>Sphingomonadaceae</taxon>
        <taxon>Sphingomonas</taxon>
    </lineage>
</organism>
<feature type="signal peptide" evidence="2">
    <location>
        <begin position="1"/>
        <end position="32"/>
    </location>
</feature>
<evidence type="ECO:0000313" key="4">
    <source>
        <dbReference type="Proteomes" id="UP000218151"/>
    </source>
</evidence>
<protein>
    <recommendedName>
        <fullName evidence="5">Outer membrane beta-barrel protein</fullName>
    </recommendedName>
</protein>
<evidence type="ECO:0000256" key="2">
    <source>
        <dbReference type="SAM" id="SignalP"/>
    </source>
</evidence>
<feature type="chain" id="PRO_5012697359" description="Outer membrane beta-barrel protein" evidence="2">
    <location>
        <begin position="33"/>
        <end position="481"/>
    </location>
</feature>
<name>A0A2A2SAR3_9SPHN</name>
<dbReference type="SUPFAM" id="SSF56935">
    <property type="entry name" value="Porins"/>
    <property type="match status" value="1"/>
</dbReference>
<feature type="region of interest" description="Disordered" evidence="1">
    <location>
        <begin position="31"/>
        <end position="82"/>
    </location>
</feature>
<keyword evidence="2" id="KW-0732">Signal</keyword>